<sequence>MEIVGFLKIEGKAPVRKRFSALALFVPLTLGVVLLPVGLHAQTTVTWDGAGDGTTYEDGGNWGGSAPADDLTTNIAEFTGPTVDLSSTRQVNGLNFSSGSTLSGSGNIEVGSSGIVAGGDSTIGTGVTFNQSNSDINLSGGTLDITGQVFGSGDITINDTGASDPTVHLHFNTNDASFTGDYTVIGDGVLRSERHSLRLSAGGGTITLDGGTVSADGDHLDLSGRDVVLTSNGGTLQHAHARNVFGGYAVSGAGELTISGELSTSTAGRMQLQGTNTYTGGTRIVNGGQAWAYSDASFGAAGTSITMDSGGTYYAANNVDIGTRAIIVESGGGRFNTNNKTTTVGGVISGSGALDVVGSGTLLLTADSTATYTGDISIDGNAVVKAARNSIALDSGSANINLSNGGELSANADHFDLTGRNIVLGEAGGVLRHAHARNIYGMGGTVISGAGELTLAGSSSDAGRIQLQGTNTYTGGTRIIDGAQAWAYSEASLGDVNSSVTIDGGDYFANSNVIHSARDFIIESGGAEFKNNDKTTTIDGVFSGTGTLTIADNSGQLRLRNAGNLFSGDIEFAGADSKLVVKSLGGGSYGGSISGIDPGSIFDITGTVLLEGDSTFLGQTRLFGDGAIGGNGSIDGSLLLNAGTKFVFSETSTLDVAGTVTLDNTFGVDDLVGISSGTADGTYTLIGETASVFDNIENFGVANAFDLGSGKSAYFQNGSLQLVVSAVAVPEPGSLAMLGLGCVALVVRRRRF</sequence>
<dbReference type="NCBIfam" id="TIGR02595">
    <property type="entry name" value="PEP_CTERM"/>
    <property type="match status" value="1"/>
</dbReference>
<comment type="caution">
    <text evidence="3">The sequence shown here is derived from an EMBL/GenBank/DDBJ whole genome shotgun (WGS) entry which is preliminary data.</text>
</comment>
<evidence type="ECO:0000256" key="1">
    <source>
        <dbReference type="SAM" id="Phobius"/>
    </source>
</evidence>
<feature type="domain" description="Ice-binding protein C-terminal" evidence="2">
    <location>
        <begin position="728"/>
        <end position="751"/>
    </location>
</feature>
<evidence type="ECO:0000259" key="2">
    <source>
        <dbReference type="Pfam" id="PF07589"/>
    </source>
</evidence>
<proteinExistence type="predicted"/>
<dbReference type="InterPro" id="IPR013424">
    <property type="entry name" value="Ice-binding_C"/>
</dbReference>
<protein>
    <submittedName>
        <fullName evidence="3">PEP-CTERM motif protein</fullName>
    </submittedName>
</protein>
<gene>
    <name evidence="3" type="ORF">CA13_65020</name>
</gene>
<dbReference type="SUPFAM" id="SSF51126">
    <property type="entry name" value="Pectin lyase-like"/>
    <property type="match status" value="1"/>
</dbReference>
<evidence type="ECO:0000313" key="4">
    <source>
        <dbReference type="Proteomes" id="UP000315010"/>
    </source>
</evidence>
<dbReference type="AlphaFoldDB" id="A0A5C5ZCY1"/>
<dbReference type="InterPro" id="IPR011050">
    <property type="entry name" value="Pectin_lyase_fold/virulence"/>
</dbReference>
<reference evidence="3 4" key="1">
    <citation type="submission" date="2019-02" db="EMBL/GenBank/DDBJ databases">
        <title>Deep-cultivation of Planctomycetes and their phenomic and genomic characterization uncovers novel biology.</title>
        <authorList>
            <person name="Wiegand S."/>
            <person name="Jogler M."/>
            <person name="Boedeker C."/>
            <person name="Pinto D."/>
            <person name="Vollmers J."/>
            <person name="Rivas-Marin E."/>
            <person name="Kohn T."/>
            <person name="Peeters S.H."/>
            <person name="Heuer A."/>
            <person name="Rast P."/>
            <person name="Oberbeckmann S."/>
            <person name="Bunk B."/>
            <person name="Jeske O."/>
            <person name="Meyerdierks A."/>
            <person name="Storesund J.E."/>
            <person name="Kallscheuer N."/>
            <person name="Luecker S."/>
            <person name="Lage O.M."/>
            <person name="Pohl T."/>
            <person name="Merkel B.J."/>
            <person name="Hornburger P."/>
            <person name="Mueller R.-W."/>
            <person name="Bruemmer F."/>
            <person name="Labrenz M."/>
            <person name="Spormann A.M."/>
            <person name="Op Den Camp H."/>
            <person name="Overmann J."/>
            <person name="Amann R."/>
            <person name="Jetten M.S.M."/>
            <person name="Mascher T."/>
            <person name="Medema M.H."/>
            <person name="Devos D.P."/>
            <person name="Kaster A.-K."/>
            <person name="Ovreas L."/>
            <person name="Rohde M."/>
            <person name="Galperin M.Y."/>
            <person name="Jogler C."/>
        </authorList>
    </citation>
    <scope>NUCLEOTIDE SEQUENCE [LARGE SCALE GENOMIC DNA]</scope>
    <source>
        <strain evidence="3 4">CA13</strain>
    </source>
</reference>
<keyword evidence="1" id="KW-1133">Transmembrane helix</keyword>
<keyword evidence="1" id="KW-0812">Transmembrane</keyword>
<dbReference type="OrthoDB" id="290940at2"/>
<accession>A0A5C5ZCY1</accession>
<organism evidence="3 4">
    <name type="scientific">Novipirellula herctigrandis</name>
    <dbReference type="NCBI Taxonomy" id="2527986"/>
    <lineage>
        <taxon>Bacteria</taxon>
        <taxon>Pseudomonadati</taxon>
        <taxon>Planctomycetota</taxon>
        <taxon>Planctomycetia</taxon>
        <taxon>Pirellulales</taxon>
        <taxon>Pirellulaceae</taxon>
        <taxon>Novipirellula</taxon>
    </lineage>
</organism>
<keyword evidence="4" id="KW-1185">Reference proteome</keyword>
<feature type="transmembrane region" description="Helical" evidence="1">
    <location>
        <begin position="21"/>
        <end position="39"/>
    </location>
</feature>
<evidence type="ECO:0000313" key="3">
    <source>
        <dbReference type="EMBL" id="TWT85020.1"/>
    </source>
</evidence>
<dbReference type="Pfam" id="PF07589">
    <property type="entry name" value="PEP-CTERM"/>
    <property type="match status" value="1"/>
</dbReference>
<dbReference type="Proteomes" id="UP000315010">
    <property type="component" value="Unassembled WGS sequence"/>
</dbReference>
<dbReference type="EMBL" id="SJPJ01000001">
    <property type="protein sequence ID" value="TWT85020.1"/>
    <property type="molecule type" value="Genomic_DNA"/>
</dbReference>
<keyword evidence="1" id="KW-0472">Membrane</keyword>
<name>A0A5C5ZCY1_9BACT</name>